<name>A0ABU4FII9_9ACTN</name>
<evidence type="ECO:0000313" key="2">
    <source>
        <dbReference type="Proteomes" id="UP001187346"/>
    </source>
</evidence>
<dbReference type="RefSeq" id="WP_317774018.1">
    <property type="nucleotide sequence ID" value="NZ_JAWMAJ010000129.1"/>
</dbReference>
<proteinExistence type="predicted"/>
<dbReference type="Proteomes" id="UP001187346">
    <property type="component" value="Unassembled WGS sequence"/>
</dbReference>
<dbReference type="EMBL" id="JAWMAJ010000129">
    <property type="protein sequence ID" value="MDV7220423.1"/>
    <property type="molecule type" value="Genomic_DNA"/>
</dbReference>
<organism evidence="1 2">
    <name type="scientific">Streptomyces prunicolor</name>
    <dbReference type="NCBI Taxonomy" id="67348"/>
    <lineage>
        <taxon>Bacteria</taxon>
        <taxon>Bacillati</taxon>
        <taxon>Actinomycetota</taxon>
        <taxon>Actinomycetes</taxon>
        <taxon>Kitasatosporales</taxon>
        <taxon>Streptomycetaceae</taxon>
        <taxon>Streptomyces</taxon>
    </lineage>
</organism>
<comment type="caution">
    <text evidence="1">The sequence shown here is derived from an EMBL/GenBank/DDBJ whole genome shotgun (WGS) entry which is preliminary data.</text>
</comment>
<evidence type="ECO:0000313" key="1">
    <source>
        <dbReference type="EMBL" id="MDV7220423.1"/>
    </source>
</evidence>
<gene>
    <name evidence="1" type="ORF">R5A26_31210</name>
</gene>
<accession>A0ABU4FII9</accession>
<keyword evidence="2" id="KW-1185">Reference proteome</keyword>
<reference evidence="1 2" key="1">
    <citation type="submission" date="2023-10" db="EMBL/GenBank/DDBJ databases">
        <title>Characterization of rhizosphere-enriched actinobacteria from wheat plants lab-grown on chernevaya soil.</title>
        <authorList>
            <person name="Tikhonova E.N."/>
            <person name="Konopkin A."/>
            <person name="Kravchenko I.K."/>
        </authorList>
    </citation>
    <scope>NUCLEOTIDE SEQUENCE [LARGE SCALE GENOMIC DNA]</scope>
    <source>
        <strain evidence="1 2">RR29</strain>
    </source>
</reference>
<protein>
    <submittedName>
        <fullName evidence="1">Uncharacterized protein</fullName>
    </submittedName>
</protein>
<sequence length="44" mass="4999">MAKEKSPGGHCAQCGRRLSKQQTLLDWAPVTIKVIWVLLQSFWS</sequence>